<organism evidence="1 2">
    <name type="scientific">Nocardioides plantarum</name>
    <dbReference type="NCBI Taxonomy" id="29299"/>
    <lineage>
        <taxon>Bacteria</taxon>
        <taxon>Bacillati</taxon>
        <taxon>Actinomycetota</taxon>
        <taxon>Actinomycetes</taxon>
        <taxon>Propionibacteriales</taxon>
        <taxon>Nocardioidaceae</taxon>
        <taxon>Nocardioides</taxon>
    </lineage>
</organism>
<comment type="caution">
    <text evidence="1">The sequence shown here is derived from an EMBL/GenBank/DDBJ whole genome shotgun (WGS) entry which is preliminary data.</text>
</comment>
<sequence length="221" mass="22414">MRDNPRTTVISAVAGVVLLAGVFAFTVLVPKLGDDDAEATYVGSAEPASGPVATADGPVTLPDKIGDQLVAVDLGTLPADLAQRFGDLGALKKQEAAITDGLDDVFDAQGAFRVYAAADGSAIAQVTALDKAPGLFAPDALPVAPSAIGVTRAASELVKVDDAVCSVSWPAEVPKGTAVDPKVQPQGVRCQMGVGERTYELTSQGLTVKESVANLEALASA</sequence>
<dbReference type="Proteomes" id="UP001589750">
    <property type="component" value="Unassembled WGS sequence"/>
</dbReference>
<reference evidence="1 2" key="1">
    <citation type="submission" date="2024-09" db="EMBL/GenBank/DDBJ databases">
        <authorList>
            <person name="Sun Q."/>
            <person name="Mori K."/>
        </authorList>
    </citation>
    <scope>NUCLEOTIDE SEQUENCE [LARGE SCALE GENOMIC DNA]</scope>
    <source>
        <strain evidence="1 2">JCM 9626</strain>
    </source>
</reference>
<evidence type="ECO:0000313" key="2">
    <source>
        <dbReference type="Proteomes" id="UP001589750"/>
    </source>
</evidence>
<dbReference type="RefSeq" id="WP_140011365.1">
    <property type="nucleotide sequence ID" value="NZ_JBHMDG010000011.1"/>
</dbReference>
<evidence type="ECO:0000313" key="1">
    <source>
        <dbReference type="EMBL" id="MFB9313183.1"/>
    </source>
</evidence>
<proteinExistence type="predicted"/>
<protein>
    <recommendedName>
        <fullName evidence="3">Secreted protein</fullName>
    </recommendedName>
</protein>
<keyword evidence="2" id="KW-1185">Reference proteome</keyword>
<accession>A0ABV5KAR5</accession>
<dbReference type="EMBL" id="JBHMDG010000011">
    <property type="protein sequence ID" value="MFB9313183.1"/>
    <property type="molecule type" value="Genomic_DNA"/>
</dbReference>
<evidence type="ECO:0008006" key="3">
    <source>
        <dbReference type="Google" id="ProtNLM"/>
    </source>
</evidence>
<gene>
    <name evidence="1" type="ORF">ACFFRI_09025</name>
</gene>
<name>A0ABV5KAR5_9ACTN</name>